<gene>
    <name evidence="1" type="ORF">BDZ94DRAFT_1246397</name>
</gene>
<organism evidence="1 2">
    <name type="scientific">Collybia nuda</name>
    <dbReference type="NCBI Taxonomy" id="64659"/>
    <lineage>
        <taxon>Eukaryota</taxon>
        <taxon>Fungi</taxon>
        <taxon>Dikarya</taxon>
        <taxon>Basidiomycota</taxon>
        <taxon>Agaricomycotina</taxon>
        <taxon>Agaricomycetes</taxon>
        <taxon>Agaricomycetidae</taxon>
        <taxon>Agaricales</taxon>
        <taxon>Tricholomatineae</taxon>
        <taxon>Clitocybaceae</taxon>
        <taxon>Collybia</taxon>
    </lineage>
</organism>
<keyword evidence="2" id="KW-1185">Reference proteome</keyword>
<evidence type="ECO:0000313" key="2">
    <source>
        <dbReference type="Proteomes" id="UP000807353"/>
    </source>
</evidence>
<dbReference type="Proteomes" id="UP000807353">
    <property type="component" value="Unassembled WGS sequence"/>
</dbReference>
<accession>A0A9P6CJ21</accession>
<sequence length="242" mass="27490">MFALTILQQTPIRFPMPLVQPQPLPIYCPPHHLMCLYLRYQHLLYLHPYNCLQAVNLAAATHVTAKSEKSYVWARIREEEMILDLLHDEAESTDLRVKVAFDQLNYIYKGATAFGVELPDLKEIQQKAYLSVGLPMPSRSSNVSQTPSPDPLLGEIVAGMLRRRQSISDGSISTIPFQSPTTTPFHSSHIQPSINLESHSHSMKIKKSVHSHEGFPDLYYMSYFDHVCTPSLYPTLSHTVKM</sequence>
<dbReference type="AlphaFoldDB" id="A0A9P6CJ21"/>
<comment type="caution">
    <text evidence="1">The sequence shown here is derived from an EMBL/GenBank/DDBJ whole genome shotgun (WGS) entry which is preliminary data.</text>
</comment>
<proteinExistence type="predicted"/>
<name>A0A9P6CJ21_9AGAR</name>
<feature type="non-terminal residue" evidence="1">
    <location>
        <position position="1"/>
    </location>
</feature>
<dbReference type="EMBL" id="MU150233">
    <property type="protein sequence ID" value="KAF9468276.1"/>
    <property type="molecule type" value="Genomic_DNA"/>
</dbReference>
<evidence type="ECO:0000313" key="1">
    <source>
        <dbReference type="EMBL" id="KAF9468276.1"/>
    </source>
</evidence>
<reference evidence="1" key="1">
    <citation type="submission" date="2020-11" db="EMBL/GenBank/DDBJ databases">
        <authorList>
            <consortium name="DOE Joint Genome Institute"/>
            <person name="Ahrendt S."/>
            <person name="Riley R."/>
            <person name="Andreopoulos W."/>
            <person name="Labutti K."/>
            <person name="Pangilinan J."/>
            <person name="Ruiz-Duenas F.J."/>
            <person name="Barrasa J.M."/>
            <person name="Sanchez-Garcia M."/>
            <person name="Camarero S."/>
            <person name="Miyauchi S."/>
            <person name="Serrano A."/>
            <person name="Linde D."/>
            <person name="Babiker R."/>
            <person name="Drula E."/>
            <person name="Ayuso-Fernandez I."/>
            <person name="Pacheco R."/>
            <person name="Padilla G."/>
            <person name="Ferreira P."/>
            <person name="Barriuso J."/>
            <person name="Kellner H."/>
            <person name="Castanera R."/>
            <person name="Alfaro M."/>
            <person name="Ramirez L."/>
            <person name="Pisabarro A.G."/>
            <person name="Kuo A."/>
            <person name="Tritt A."/>
            <person name="Lipzen A."/>
            <person name="He G."/>
            <person name="Yan M."/>
            <person name="Ng V."/>
            <person name="Cullen D."/>
            <person name="Martin F."/>
            <person name="Rosso M.-N."/>
            <person name="Henrissat B."/>
            <person name="Hibbett D."/>
            <person name="Martinez A.T."/>
            <person name="Grigoriev I.V."/>
        </authorList>
    </citation>
    <scope>NUCLEOTIDE SEQUENCE</scope>
    <source>
        <strain evidence="1">CBS 247.69</strain>
    </source>
</reference>
<protein>
    <submittedName>
        <fullName evidence="1">Uncharacterized protein</fullName>
    </submittedName>
</protein>